<proteinExistence type="predicted"/>
<evidence type="ECO:0000313" key="4">
    <source>
        <dbReference type="Proteomes" id="UP000348942"/>
    </source>
</evidence>
<dbReference type="InterPro" id="IPR006869">
    <property type="entry name" value="DUF547"/>
</dbReference>
<protein>
    <submittedName>
        <fullName evidence="3">DUF547 domain-containing protein</fullName>
    </submittedName>
</protein>
<evidence type="ECO:0000313" key="3">
    <source>
        <dbReference type="EMBL" id="QGA64221.1"/>
    </source>
</evidence>
<feature type="signal peptide" evidence="1">
    <location>
        <begin position="1"/>
        <end position="23"/>
    </location>
</feature>
<dbReference type="RefSeq" id="WP_153446011.1">
    <property type="nucleotide sequence ID" value="NZ_CP045699.1"/>
</dbReference>
<gene>
    <name evidence="3" type="ORF">GFB47_01515</name>
</gene>
<dbReference type="PANTHER" id="PTHR46361:SF3">
    <property type="entry name" value="ELECTRON CARRIER_ PROTEIN DISULFIDE OXIDOREDUCTASE"/>
    <property type="match status" value="1"/>
</dbReference>
<accession>A0A5Q0TC56</accession>
<evidence type="ECO:0000259" key="2">
    <source>
        <dbReference type="Pfam" id="PF04784"/>
    </source>
</evidence>
<keyword evidence="1" id="KW-0732">Signal</keyword>
<feature type="domain" description="DUF547" evidence="2">
    <location>
        <begin position="92"/>
        <end position="203"/>
    </location>
</feature>
<sequence length="269" mass="30738">MKYFLNIVIRVMIISVFSSSAMAAPKADLWPYWNVSNPNNPQSIDHSAWQGILDRNLSVQGDNHLFGYGSISDQDKKSLHQYIQQLTQLDPRQYNKKQQFAYWVNLYNALTVQVVLDNYPTKSITKIGGLFSFGPWGQDIATINGKTITLNDIEHRILRPIWRDPRIHYSVNCASLGCPNLATQAFTAQNTEALLAQAEREFILSDKGMKITNGKLQLSSIYDWFVVDFGGQSAMLDYLAKFKPEIKRIITKPNFSQPSYEYDWRLNGS</sequence>
<name>A0A5Q0TC56_9VIBR</name>
<feature type="chain" id="PRO_5024462674" evidence="1">
    <location>
        <begin position="24"/>
        <end position="269"/>
    </location>
</feature>
<dbReference type="Proteomes" id="UP000348942">
    <property type="component" value="Chromosome 1"/>
</dbReference>
<keyword evidence="4" id="KW-1185">Reference proteome</keyword>
<dbReference type="Pfam" id="PF04784">
    <property type="entry name" value="DUF547"/>
    <property type="match status" value="1"/>
</dbReference>
<dbReference type="EMBL" id="CP045699">
    <property type="protein sequence ID" value="QGA64221.1"/>
    <property type="molecule type" value="Genomic_DNA"/>
</dbReference>
<reference evidence="3 4" key="1">
    <citation type="submission" date="2019-10" db="EMBL/GenBank/DDBJ databases">
        <title>Vibrio sp. nov., isolated from Coralline algae surface.</title>
        <authorList>
            <person name="Geng Y."/>
            <person name="Zhang X."/>
        </authorList>
    </citation>
    <scope>NUCLEOTIDE SEQUENCE [LARGE SCALE GENOMIC DNA]</scope>
    <source>
        <strain evidence="3 4">SM1977</strain>
    </source>
</reference>
<organism evidence="3 4">
    <name type="scientific">Vibrio algicola</name>
    <dbReference type="NCBI Taxonomy" id="2662262"/>
    <lineage>
        <taxon>Bacteria</taxon>
        <taxon>Pseudomonadati</taxon>
        <taxon>Pseudomonadota</taxon>
        <taxon>Gammaproteobacteria</taxon>
        <taxon>Vibrionales</taxon>
        <taxon>Vibrionaceae</taxon>
        <taxon>Vibrio</taxon>
    </lineage>
</organism>
<evidence type="ECO:0000256" key="1">
    <source>
        <dbReference type="SAM" id="SignalP"/>
    </source>
</evidence>
<dbReference type="PANTHER" id="PTHR46361">
    <property type="entry name" value="ELECTRON CARRIER/ PROTEIN DISULFIDE OXIDOREDUCTASE"/>
    <property type="match status" value="1"/>
</dbReference>
<dbReference type="AlphaFoldDB" id="A0A5Q0TC56"/>